<dbReference type="Proteomes" id="UP000219452">
    <property type="component" value="Unassembled WGS sequence"/>
</dbReference>
<evidence type="ECO:0000256" key="3">
    <source>
        <dbReference type="SAM" id="MobiDB-lite"/>
    </source>
</evidence>
<dbReference type="AlphaFoldDB" id="A0A286FFD6"/>
<dbReference type="GO" id="GO:0032259">
    <property type="term" value="P:methylation"/>
    <property type="evidence" value="ECO:0007669"/>
    <property type="project" value="UniProtKB-KW"/>
</dbReference>
<dbReference type="GO" id="GO:0008984">
    <property type="term" value="F:protein-glutamate methylesterase activity"/>
    <property type="evidence" value="ECO:0007669"/>
    <property type="project" value="InterPro"/>
</dbReference>
<dbReference type="PANTHER" id="PTHR24422">
    <property type="entry name" value="CHEMOTAXIS PROTEIN METHYLTRANSFERASE"/>
    <property type="match status" value="1"/>
</dbReference>
<name>A0A286FFD6_9BACT</name>
<dbReference type="PROSITE" id="PS50122">
    <property type="entry name" value="CHEB"/>
    <property type="match status" value="1"/>
</dbReference>
<dbReference type="InterPro" id="IPR050903">
    <property type="entry name" value="Bact_Chemotaxis_MeTrfase"/>
</dbReference>
<keyword evidence="6" id="KW-0489">Methyltransferase</keyword>
<organism evidence="6 7">
    <name type="scientific">Spirosoma fluviale</name>
    <dbReference type="NCBI Taxonomy" id="1597977"/>
    <lineage>
        <taxon>Bacteria</taxon>
        <taxon>Pseudomonadati</taxon>
        <taxon>Bacteroidota</taxon>
        <taxon>Cytophagia</taxon>
        <taxon>Cytophagales</taxon>
        <taxon>Cytophagaceae</taxon>
        <taxon>Spirosoma</taxon>
    </lineage>
</organism>
<feature type="domain" description="CheB-type methylesterase" evidence="4">
    <location>
        <begin position="14"/>
        <end position="194"/>
    </location>
</feature>
<dbReference type="InterPro" id="IPR035909">
    <property type="entry name" value="CheB_C"/>
</dbReference>
<dbReference type="GO" id="GO:0005737">
    <property type="term" value="C:cytoplasm"/>
    <property type="evidence" value="ECO:0007669"/>
    <property type="project" value="InterPro"/>
</dbReference>
<dbReference type="GO" id="GO:0006935">
    <property type="term" value="P:chemotaxis"/>
    <property type="evidence" value="ECO:0007669"/>
    <property type="project" value="InterPro"/>
</dbReference>
<evidence type="ECO:0000256" key="1">
    <source>
        <dbReference type="PROSITE-ProRule" id="PRU00050"/>
    </source>
</evidence>
<dbReference type="Gene3D" id="3.40.50.180">
    <property type="entry name" value="Methylesterase CheB, C-terminal domain"/>
    <property type="match status" value="1"/>
</dbReference>
<dbReference type="InterPro" id="IPR029063">
    <property type="entry name" value="SAM-dependent_MTases_sf"/>
</dbReference>
<dbReference type="InterPro" id="IPR022641">
    <property type="entry name" value="CheR_N"/>
</dbReference>
<dbReference type="SUPFAM" id="SSF47757">
    <property type="entry name" value="Chemotaxis receptor methyltransferase CheR, N-terminal domain"/>
    <property type="match status" value="1"/>
</dbReference>
<feature type="domain" description="CheR-type methyltransferase" evidence="5">
    <location>
        <begin position="228"/>
        <end position="490"/>
    </location>
</feature>
<dbReference type="Pfam" id="PF01739">
    <property type="entry name" value="CheR"/>
    <property type="match status" value="1"/>
</dbReference>
<keyword evidence="6" id="KW-0808">Transferase</keyword>
<dbReference type="SMART" id="SM00138">
    <property type="entry name" value="MeTrc"/>
    <property type="match status" value="1"/>
</dbReference>
<dbReference type="OrthoDB" id="9816309at2"/>
<dbReference type="PROSITE" id="PS50123">
    <property type="entry name" value="CHER"/>
    <property type="match status" value="1"/>
</dbReference>
<dbReference type="Pfam" id="PF03705">
    <property type="entry name" value="CheR_N"/>
    <property type="match status" value="1"/>
</dbReference>
<protein>
    <submittedName>
        <fullName evidence="6">Methylase of chemotaxis methyl-accepting proteins</fullName>
    </submittedName>
</protein>
<dbReference type="GO" id="GO:0008757">
    <property type="term" value="F:S-adenosylmethionine-dependent methyltransferase activity"/>
    <property type="evidence" value="ECO:0007669"/>
    <property type="project" value="InterPro"/>
</dbReference>
<feature type="coiled-coil region" evidence="2">
    <location>
        <begin position="686"/>
        <end position="773"/>
    </location>
</feature>
<dbReference type="InterPro" id="IPR035965">
    <property type="entry name" value="PAS-like_dom_sf"/>
</dbReference>
<evidence type="ECO:0000259" key="4">
    <source>
        <dbReference type="PROSITE" id="PS50122"/>
    </source>
</evidence>
<dbReference type="InterPro" id="IPR022642">
    <property type="entry name" value="CheR_C"/>
</dbReference>
<dbReference type="SUPFAM" id="SSF53335">
    <property type="entry name" value="S-adenosyl-L-methionine-dependent methyltransferases"/>
    <property type="match status" value="1"/>
</dbReference>
<keyword evidence="2" id="KW-0175">Coiled coil</keyword>
<dbReference type="CDD" id="cd16434">
    <property type="entry name" value="CheB-CheR_fusion"/>
    <property type="match status" value="1"/>
</dbReference>
<dbReference type="Pfam" id="PF01339">
    <property type="entry name" value="CheB_methylest"/>
    <property type="match status" value="1"/>
</dbReference>
<accession>A0A286FFD6</accession>
<evidence type="ECO:0000313" key="6">
    <source>
        <dbReference type="EMBL" id="SOD81913.1"/>
    </source>
</evidence>
<dbReference type="InterPro" id="IPR000014">
    <property type="entry name" value="PAS"/>
</dbReference>
<comment type="caution">
    <text evidence="1">Lacks conserved residue(s) required for the propagation of feature annotation.</text>
</comment>
<dbReference type="InterPro" id="IPR013656">
    <property type="entry name" value="PAS_4"/>
</dbReference>
<dbReference type="SUPFAM" id="SSF52738">
    <property type="entry name" value="Methylesterase CheB, C-terminal domain"/>
    <property type="match status" value="1"/>
</dbReference>
<dbReference type="InterPro" id="IPR000780">
    <property type="entry name" value="CheR_MeTrfase"/>
</dbReference>
<dbReference type="InterPro" id="IPR000673">
    <property type="entry name" value="Sig_transdc_resp-reg_Me-estase"/>
</dbReference>
<dbReference type="Gene3D" id="3.40.50.150">
    <property type="entry name" value="Vaccinia Virus protein VP39"/>
    <property type="match status" value="1"/>
</dbReference>
<dbReference type="CDD" id="cd00130">
    <property type="entry name" value="PAS"/>
    <property type="match status" value="1"/>
</dbReference>
<proteinExistence type="predicted"/>
<reference evidence="7" key="1">
    <citation type="submission" date="2017-09" db="EMBL/GenBank/DDBJ databases">
        <authorList>
            <person name="Varghese N."/>
            <person name="Submissions S."/>
        </authorList>
    </citation>
    <scope>NUCLEOTIDE SEQUENCE [LARGE SCALE GENOMIC DNA]</scope>
    <source>
        <strain evidence="7">DSM 29961</strain>
    </source>
</reference>
<dbReference type="EMBL" id="OCNH01000001">
    <property type="protein sequence ID" value="SOD81913.1"/>
    <property type="molecule type" value="Genomic_DNA"/>
</dbReference>
<dbReference type="PANTHER" id="PTHR24422:SF27">
    <property type="entry name" value="PROTEIN-GLUTAMATE O-METHYLTRANSFERASE"/>
    <property type="match status" value="1"/>
</dbReference>
<dbReference type="GO" id="GO:0000156">
    <property type="term" value="F:phosphorelay response regulator activity"/>
    <property type="evidence" value="ECO:0007669"/>
    <property type="project" value="InterPro"/>
</dbReference>
<feature type="region of interest" description="Disordered" evidence="3">
    <location>
        <begin position="511"/>
        <end position="532"/>
    </location>
</feature>
<sequence>MDLSDHTGPDSLTPIQPIPIVAIGASAGGPEGISELLTHLSPTSGWAFMYIQPTDTDQPDLLSNRLAPLTQMPVLDAQDRTPINANHVYIIPVHADVHVMNGQLVFRERPRRPAHLPIDRFFISLAEQQGAASIGVLLSGLSTDGTLGLKALKAANGITFAQDGTAKFQGMSVSAQAEGVVDKVLPIRDIARELDWLSHQQDFFQDRAVIESSAENGQPQPPEPDNGELMALLQLVRKFVGVDFSHYKTATIRRRVLRRMALYKLRLLTDYMDYLRQHPTEAGLLYNDLLINVTSFFRDTDTMEYLGKVLFPQLLAGKTENEPFRLWIPACSTGEEVYSLAILLLEAQDNLDKSIPTQIFATDLSGRVITQARMGRFSVSQLANVSPKRLSRFFTRDQDGYYCISKIIRDVCVFATHNVFVDPPFSRLDLISCRNLLIYTDTTLQRKAIATFHYALNPTGYLILGKAETVGSYTTLFTQVAKTFKVYARKTSVTRSVFPLVDLLHQRSIIKPHPGDNGQQERTNTSPSLNLSAPLPPGYPTEMWGKKAFQPMSMHYKPGQPDDLDQRVNGLLSQYTPASVVINKDMEIIRFQGSTSLFLEPASGRANFNLLKMARPELLFDLRTAINKAHKSGQPASKTGLLIRVREETYHITINAVPFLSQSQEPLVLVIFNEVTPAILTPSAPSQLRNRRIKQLEDELAALRDDMRSILEEQDAGREELQSANEEIISSNEELQSINEELETSKEEIQSNNEELQTINQELQLSNDQLSEAYDYSDAIFGTIRETVIILDKDLRVRSANRAFFKTFRLESDDTIGRLLYELGNQQWDIPALRSLLDKVINDNTSIQAYEMTHHFQDLGEKVLRLNARKVVRLQGQAAILLAIEDITDHSQVQRLLVFLQSILTHAPVNIQLFKSVRNERNTIVDFQLVPLVNDLGQRANPSVEELYRTSFKARYSDTEQISLFTQYVQVVETGDPLQIELPNELATQPEWHQITANRFEDGILLVTSTIAKRHRH</sequence>
<dbReference type="SUPFAM" id="SSF55785">
    <property type="entry name" value="PYP-like sensor domain (PAS domain)"/>
    <property type="match status" value="1"/>
</dbReference>
<evidence type="ECO:0000313" key="7">
    <source>
        <dbReference type="Proteomes" id="UP000219452"/>
    </source>
</evidence>
<dbReference type="Pfam" id="PF08448">
    <property type="entry name" value="PAS_4"/>
    <property type="match status" value="1"/>
</dbReference>
<evidence type="ECO:0000256" key="2">
    <source>
        <dbReference type="SAM" id="Coils"/>
    </source>
</evidence>
<keyword evidence="7" id="KW-1185">Reference proteome</keyword>
<evidence type="ECO:0000259" key="5">
    <source>
        <dbReference type="PROSITE" id="PS50123"/>
    </source>
</evidence>
<dbReference type="Gene3D" id="3.30.450.20">
    <property type="entry name" value="PAS domain"/>
    <property type="match status" value="1"/>
</dbReference>
<gene>
    <name evidence="6" type="ORF">SAMN06269250_1958</name>
</gene>
<dbReference type="PRINTS" id="PR00996">
    <property type="entry name" value="CHERMTFRASE"/>
</dbReference>